<dbReference type="CDD" id="cd02440">
    <property type="entry name" value="AdoMet_MTases"/>
    <property type="match status" value="1"/>
</dbReference>
<dbReference type="PROSITE" id="PS01231">
    <property type="entry name" value="TRMA_2"/>
    <property type="match status" value="1"/>
</dbReference>
<evidence type="ECO:0000256" key="3">
    <source>
        <dbReference type="ARBA" id="ARBA00022691"/>
    </source>
</evidence>
<dbReference type="InterPro" id="IPR012340">
    <property type="entry name" value="NA-bd_OB-fold"/>
</dbReference>
<dbReference type="Pfam" id="PF01938">
    <property type="entry name" value="TRAM"/>
    <property type="match status" value="1"/>
</dbReference>
<keyword evidence="2 4" id="KW-0808">Transferase</keyword>
<dbReference type="InterPro" id="IPR030391">
    <property type="entry name" value="MeTrfase_TrmA_CS"/>
</dbReference>
<keyword evidence="1 4" id="KW-0489">Methyltransferase</keyword>
<dbReference type="FunFam" id="2.40.50.1070:FF:000003">
    <property type="entry name" value="23S rRNA (Uracil-5-)-methyltransferase RumA"/>
    <property type="match status" value="1"/>
</dbReference>
<accession>A0A3E5G8P7</accession>
<gene>
    <name evidence="7" type="ORF">DXB16_11665</name>
</gene>
<dbReference type="EC" id="2.1.1.190" evidence="7"/>
<dbReference type="Proteomes" id="UP000261285">
    <property type="component" value="Unassembled WGS sequence"/>
</dbReference>
<dbReference type="InterPro" id="IPR030390">
    <property type="entry name" value="MeTrfase_TrmA_AS"/>
</dbReference>
<dbReference type="Pfam" id="PF05958">
    <property type="entry name" value="tRNA_U5-meth_tr"/>
    <property type="match status" value="1"/>
</dbReference>
<dbReference type="SUPFAM" id="SSF50249">
    <property type="entry name" value="Nucleic acid-binding proteins"/>
    <property type="match status" value="1"/>
</dbReference>
<proteinExistence type="inferred from homology"/>
<dbReference type="EMBL" id="QSVN01000015">
    <property type="protein sequence ID" value="RGO30847.1"/>
    <property type="molecule type" value="Genomic_DNA"/>
</dbReference>
<dbReference type="PROSITE" id="PS01230">
    <property type="entry name" value="TRMA_1"/>
    <property type="match status" value="1"/>
</dbReference>
<dbReference type="PANTHER" id="PTHR11061:SF30">
    <property type="entry name" value="TRNA (URACIL(54)-C(5))-METHYLTRANSFERASE"/>
    <property type="match status" value="1"/>
</dbReference>
<evidence type="ECO:0000256" key="5">
    <source>
        <dbReference type="PROSITE-ProRule" id="PRU10015"/>
    </source>
</evidence>
<evidence type="ECO:0000256" key="1">
    <source>
        <dbReference type="ARBA" id="ARBA00022603"/>
    </source>
</evidence>
<evidence type="ECO:0000259" key="6">
    <source>
        <dbReference type="PROSITE" id="PS50926"/>
    </source>
</evidence>
<sequence length="560" mass="62961">MQKNELVKVKMEDIGVGGEGIGKVDGYTLFIKDAIIGDVVEAKVMKAKKNYGYARLMNVLTPSKDRIEEVVCPMARKCGGCQIQEMKYPAQLAFKESKVRGNLERIGEVPGELLDQIMHPVVGMDEEGMQPFRYRNKAQFPIGTDKDGKVTAGFYAGRTHSIIGNTDCVLGVEVNEEILNCILDFMEEFEIPAYDEVKHKGLVRHVLLRYGFKTDEIMVCLVINGKTIPHCHDLVGRLRQIPGMTSITLSSNTAKTNVIMGDTIRLLWGQEFITDYIGEIKYQISPLSFYQVNPVQTEKLYGLALDYAGLTGNETVWDLYCGIGTISLFLAKKAKQVYGVEIVPQAIDDARNNAKINDITNAEFYVGKAEEVLPEYYKEYEKTHNGETAHADVIVVDPPRKGCEESLLQTIVDMQPEKVVYVSCDSATLARDVKFLRANGYELKDVTPVDQFPHTVHVETVVLLSKGEVDSKKIRVEFSLEDMDMSEFQDGATYTQIKDYVLEHSGLKVSNLYISQIKRKCGIEVGKNYNLPKSEDSRQPMCPPEKEKAIREAFKYFGMI</sequence>
<dbReference type="PROSITE" id="PS50926">
    <property type="entry name" value="TRAM"/>
    <property type="match status" value="1"/>
</dbReference>
<keyword evidence="3 4" id="KW-0949">S-adenosyl-L-methionine</keyword>
<dbReference type="InterPro" id="IPR029063">
    <property type="entry name" value="SAM-dependent_MTases_sf"/>
</dbReference>
<evidence type="ECO:0000256" key="4">
    <source>
        <dbReference type="PROSITE-ProRule" id="PRU01024"/>
    </source>
</evidence>
<feature type="binding site" evidence="4">
    <location>
        <position position="397"/>
    </location>
    <ligand>
        <name>S-adenosyl-L-methionine</name>
        <dbReference type="ChEBI" id="CHEBI:59789"/>
    </ligand>
</feature>
<feature type="binding site" evidence="4">
    <location>
        <position position="291"/>
    </location>
    <ligand>
        <name>S-adenosyl-L-methionine</name>
        <dbReference type="ChEBI" id="CHEBI:59789"/>
    </ligand>
</feature>
<dbReference type="NCBIfam" id="TIGR00479">
    <property type="entry name" value="rumA"/>
    <property type="match status" value="1"/>
</dbReference>
<feature type="binding site" evidence="4">
    <location>
        <position position="320"/>
    </location>
    <ligand>
        <name>S-adenosyl-L-methionine</name>
        <dbReference type="ChEBI" id="CHEBI:59789"/>
    </ligand>
</feature>
<dbReference type="AlphaFoldDB" id="A0A3E5G8P7"/>
<feature type="domain" description="TRAM" evidence="6">
    <location>
        <begin position="1"/>
        <end position="58"/>
    </location>
</feature>
<dbReference type="Gene3D" id="2.40.50.1070">
    <property type="match status" value="1"/>
</dbReference>
<dbReference type="PROSITE" id="PS51687">
    <property type="entry name" value="SAM_MT_RNA_M5U"/>
    <property type="match status" value="1"/>
</dbReference>
<feature type="binding site" evidence="4">
    <location>
        <position position="341"/>
    </location>
    <ligand>
        <name>S-adenosyl-L-methionine</name>
        <dbReference type="ChEBI" id="CHEBI:59789"/>
    </ligand>
</feature>
<dbReference type="Gene3D" id="3.40.50.150">
    <property type="entry name" value="Vaccinia Virus protein VP39"/>
    <property type="match status" value="1"/>
</dbReference>
<feature type="active site" evidence="5">
    <location>
        <position position="424"/>
    </location>
</feature>
<reference evidence="7 8" key="1">
    <citation type="submission" date="2018-08" db="EMBL/GenBank/DDBJ databases">
        <title>A genome reference for cultivated species of the human gut microbiota.</title>
        <authorList>
            <person name="Zou Y."/>
            <person name="Xue W."/>
            <person name="Luo G."/>
        </authorList>
    </citation>
    <scope>NUCLEOTIDE SEQUENCE [LARGE SCALE GENOMIC DNA]</scope>
    <source>
        <strain evidence="7 8">OM02-16</strain>
    </source>
</reference>
<comment type="caution">
    <text evidence="7">The sequence shown here is derived from an EMBL/GenBank/DDBJ whole genome shotgun (WGS) entry which is preliminary data.</text>
</comment>
<dbReference type="RefSeq" id="WP_117598391.1">
    <property type="nucleotide sequence ID" value="NZ_CABMEZ010000015.1"/>
</dbReference>
<dbReference type="PANTHER" id="PTHR11061">
    <property type="entry name" value="RNA M5U METHYLTRANSFERASE"/>
    <property type="match status" value="1"/>
</dbReference>
<organism evidence="7 8">
    <name type="scientific">Dorea longicatena</name>
    <dbReference type="NCBI Taxonomy" id="88431"/>
    <lineage>
        <taxon>Bacteria</taxon>
        <taxon>Bacillati</taxon>
        <taxon>Bacillota</taxon>
        <taxon>Clostridia</taxon>
        <taxon>Lachnospirales</taxon>
        <taxon>Lachnospiraceae</taxon>
        <taxon>Dorea</taxon>
    </lineage>
</organism>
<dbReference type="GO" id="GO:0070041">
    <property type="term" value="F:rRNA (uridine-C5-)-methyltransferase activity"/>
    <property type="evidence" value="ECO:0007669"/>
    <property type="project" value="TreeGrafter"/>
</dbReference>
<evidence type="ECO:0000313" key="8">
    <source>
        <dbReference type="Proteomes" id="UP000261285"/>
    </source>
</evidence>
<dbReference type="InterPro" id="IPR002792">
    <property type="entry name" value="TRAM_dom"/>
</dbReference>
<name>A0A3E5G8P7_9FIRM</name>
<dbReference type="GO" id="GO:0070475">
    <property type="term" value="P:rRNA base methylation"/>
    <property type="evidence" value="ECO:0007669"/>
    <property type="project" value="TreeGrafter"/>
</dbReference>
<evidence type="ECO:0000313" key="7">
    <source>
        <dbReference type="EMBL" id="RGO30847.1"/>
    </source>
</evidence>
<dbReference type="SUPFAM" id="SSF53335">
    <property type="entry name" value="S-adenosyl-L-methionine-dependent methyltransferases"/>
    <property type="match status" value="1"/>
</dbReference>
<evidence type="ECO:0000256" key="2">
    <source>
        <dbReference type="ARBA" id="ARBA00022679"/>
    </source>
</evidence>
<protein>
    <submittedName>
        <fullName evidence="7">23S rRNA (Uracil(1939)-C(5))-methyltransferase RlmD</fullName>
        <ecNumber evidence="7">2.1.1.190</ecNumber>
    </submittedName>
</protein>
<dbReference type="InterPro" id="IPR010280">
    <property type="entry name" value="U5_MeTrfase_fam"/>
</dbReference>
<dbReference type="FunFam" id="3.40.50.150:FF:000009">
    <property type="entry name" value="23S rRNA (Uracil(1939)-C(5))-methyltransferase RlmD"/>
    <property type="match status" value="1"/>
</dbReference>
<dbReference type="Gene3D" id="2.40.50.140">
    <property type="entry name" value="Nucleic acid-binding proteins"/>
    <property type="match status" value="1"/>
</dbReference>
<comment type="similarity">
    <text evidence="4">Belongs to the class I-like SAM-binding methyltransferase superfamily. RNA M5U methyltransferase family.</text>
</comment>
<feature type="active site" description="Nucleophile" evidence="4">
    <location>
        <position position="424"/>
    </location>
</feature>